<dbReference type="RefSeq" id="WP_209591377.1">
    <property type="nucleotide sequence ID" value="NZ_JAGGMU010000003.1"/>
</dbReference>
<accession>A0A8J7RMZ5</accession>
<protein>
    <recommendedName>
        <fullName evidence="4">Putative transcriptional regulatory protein J3E07_001286</fullName>
    </recommendedName>
</protein>
<comment type="similarity">
    <text evidence="4">Belongs to the Tfx family.</text>
</comment>
<dbReference type="InterPro" id="IPR004645">
    <property type="entry name" value="Tfx_DNA-bd_arc"/>
</dbReference>
<dbReference type="NCBIfam" id="TIGR00721">
    <property type="entry name" value="tfx"/>
    <property type="match status" value="1"/>
</dbReference>
<proteinExistence type="inferred from homology"/>
<evidence type="ECO:0000313" key="8">
    <source>
        <dbReference type="Proteomes" id="UP000740329"/>
    </source>
</evidence>
<dbReference type="InterPro" id="IPR036657">
    <property type="entry name" value="Tfx_DNA-bd_sf_arc"/>
</dbReference>
<dbReference type="Proteomes" id="UP000740329">
    <property type="component" value="Unassembled WGS sequence"/>
</dbReference>
<keyword evidence="1 4" id="KW-0805">Transcription regulation</keyword>
<evidence type="ECO:0000256" key="2">
    <source>
        <dbReference type="ARBA" id="ARBA00023125"/>
    </source>
</evidence>
<keyword evidence="3 4" id="KW-0804">Transcription</keyword>
<dbReference type="GO" id="GO:0006352">
    <property type="term" value="P:DNA-templated transcription initiation"/>
    <property type="evidence" value="ECO:0007669"/>
    <property type="project" value="InterPro"/>
</dbReference>
<evidence type="ECO:0000259" key="5">
    <source>
        <dbReference type="Pfam" id="PF04545"/>
    </source>
</evidence>
<dbReference type="NCBIfam" id="NF003055">
    <property type="entry name" value="PRK03975.1-2"/>
    <property type="match status" value="1"/>
</dbReference>
<dbReference type="AlphaFoldDB" id="A0A8J7RMZ5"/>
<name>A0A8J7RMZ5_METVO</name>
<gene>
    <name evidence="7" type="ORF">J3E07_001286</name>
</gene>
<organism evidence="7 8">
    <name type="scientific">Methanococcus voltae</name>
    <dbReference type="NCBI Taxonomy" id="2188"/>
    <lineage>
        <taxon>Archaea</taxon>
        <taxon>Methanobacteriati</taxon>
        <taxon>Methanobacteriota</taxon>
        <taxon>Methanomada group</taxon>
        <taxon>Methanococci</taxon>
        <taxon>Methanococcales</taxon>
        <taxon>Methanococcaceae</taxon>
        <taxon>Methanococcus</taxon>
    </lineage>
</organism>
<dbReference type="EMBL" id="JAGGMV010000003">
    <property type="protein sequence ID" value="MBP2201861.1"/>
    <property type="molecule type" value="Genomic_DNA"/>
</dbReference>
<evidence type="ECO:0000256" key="4">
    <source>
        <dbReference type="HAMAP-Rule" id="MF_00620"/>
    </source>
</evidence>
<dbReference type="OrthoDB" id="17771at2157"/>
<dbReference type="Gene3D" id="3.30.1190.10">
    <property type="entry name" value="DNA-binding protein Tfx superfamily, archaea"/>
    <property type="match status" value="1"/>
</dbReference>
<feature type="domain" description="RNA polymerase sigma-70 region 4" evidence="5">
    <location>
        <begin position="5"/>
        <end position="43"/>
    </location>
</feature>
<dbReference type="HAMAP" id="MF_00620">
    <property type="entry name" value="HTH_type_Tfx"/>
    <property type="match status" value="1"/>
</dbReference>
<dbReference type="GO" id="GO:0003677">
    <property type="term" value="F:DNA binding"/>
    <property type="evidence" value="ECO:0007669"/>
    <property type="project" value="UniProtKB-KW"/>
</dbReference>
<dbReference type="PIRSF" id="PIRSF004932">
    <property type="entry name" value="DNA_bind_Tfx"/>
    <property type="match status" value="1"/>
</dbReference>
<comment type="caution">
    <text evidence="7">The sequence shown here is derived from an EMBL/GenBank/DDBJ whole genome shotgun (WGS) entry which is preliminary data.</text>
</comment>
<evidence type="ECO:0000256" key="3">
    <source>
        <dbReference type="ARBA" id="ARBA00023163"/>
    </source>
</evidence>
<evidence type="ECO:0000313" key="7">
    <source>
        <dbReference type="EMBL" id="MBP2201861.1"/>
    </source>
</evidence>
<dbReference type="InterPro" id="IPR018384">
    <property type="entry name" value="Tfx_DNA-bd_euryarc"/>
</dbReference>
<dbReference type="GO" id="GO:0003700">
    <property type="term" value="F:DNA-binding transcription factor activity"/>
    <property type="evidence" value="ECO:0007669"/>
    <property type="project" value="UniProtKB-UniRule"/>
</dbReference>
<evidence type="ECO:0000259" key="6">
    <source>
        <dbReference type="Pfam" id="PF14601"/>
    </source>
</evidence>
<dbReference type="NCBIfam" id="NF003056">
    <property type="entry name" value="PRK03975.1-4"/>
    <property type="match status" value="1"/>
</dbReference>
<keyword evidence="2 4" id="KW-0238">DNA-binding</keyword>
<evidence type="ECO:0000256" key="1">
    <source>
        <dbReference type="ARBA" id="ARBA00023015"/>
    </source>
</evidence>
<sequence length="148" mass="17140">MESFLTEVQVKVLDLRKKGHTQDEIAKKMGTSRANISMIEKRAKENVEKARNTLSIYSDIIAPSRIVIPEGTDVFEIPKIVFSKSDEDEIHVRYTSLEIMEFINQNAKKYIRNRFVKEPFIVTIMQTGEIYITSIDSESSDYENNMLK</sequence>
<dbReference type="InterPro" id="IPR029291">
    <property type="entry name" value="Tfx_C"/>
</dbReference>
<dbReference type="Pfam" id="PF04545">
    <property type="entry name" value="Sigma70_r4"/>
    <property type="match status" value="1"/>
</dbReference>
<comment type="function">
    <text evidence="4">Putative transcriptional regulator.</text>
</comment>
<dbReference type="InterPro" id="IPR007630">
    <property type="entry name" value="RNA_pol_sigma70_r4"/>
</dbReference>
<dbReference type="SUPFAM" id="SSF89915">
    <property type="entry name" value="DNA-binding protein Tfx"/>
    <property type="match status" value="1"/>
</dbReference>
<reference evidence="7" key="1">
    <citation type="submission" date="2021-03" db="EMBL/GenBank/DDBJ databases">
        <title>Genomic Encyclopedia of Type Strains, Phase IV (KMG-V): Genome sequencing to study the core and pangenomes of soil and plant-associated prokaryotes.</title>
        <authorList>
            <person name="Whitman W."/>
        </authorList>
    </citation>
    <scope>NUCLEOTIDE SEQUENCE</scope>
    <source>
        <strain evidence="7">C4</strain>
    </source>
</reference>
<dbReference type="Pfam" id="PF14601">
    <property type="entry name" value="TFX_C"/>
    <property type="match status" value="1"/>
</dbReference>
<feature type="domain" description="DNA binding protein Tfx C-terminal" evidence="6">
    <location>
        <begin position="50"/>
        <end position="132"/>
    </location>
</feature>